<comment type="caution">
    <text evidence="1">The sequence shown here is derived from an EMBL/GenBank/DDBJ whole genome shotgun (WGS) entry which is preliminary data.</text>
</comment>
<dbReference type="Proteomes" id="UP001212997">
    <property type="component" value="Unassembled WGS sequence"/>
</dbReference>
<keyword evidence="2" id="KW-1185">Reference proteome</keyword>
<sequence>MFAYNFFVGGSGGFQAVRTEYYTIDSDPFVFGLFPVCHPLVFHPISNILSVLQAITRIPIAPIFTEVTPNDIRRRIWDNMPPLIEYDDVPDFPPEHPPAEVPGDFPGLRGVAFEDALAQMPIPEYDDEDFFGNVRPFFPRIRGRVPIPRPPLRTLRRLRLLLFLPPARGRRPFFAEHEHLGQPRKLIVQRTLKFILPCHLPYPRFTSLPQSRSPLATTAFPPSRICKSGTICSA</sequence>
<dbReference type="EMBL" id="JANAWD010000109">
    <property type="protein sequence ID" value="KAJ3486837.1"/>
    <property type="molecule type" value="Genomic_DNA"/>
</dbReference>
<name>A0AAD5V7U8_9APHY</name>
<proteinExistence type="predicted"/>
<evidence type="ECO:0000313" key="2">
    <source>
        <dbReference type="Proteomes" id="UP001212997"/>
    </source>
</evidence>
<organism evidence="1 2">
    <name type="scientific">Meripilus lineatus</name>
    <dbReference type="NCBI Taxonomy" id="2056292"/>
    <lineage>
        <taxon>Eukaryota</taxon>
        <taxon>Fungi</taxon>
        <taxon>Dikarya</taxon>
        <taxon>Basidiomycota</taxon>
        <taxon>Agaricomycotina</taxon>
        <taxon>Agaricomycetes</taxon>
        <taxon>Polyporales</taxon>
        <taxon>Meripilaceae</taxon>
        <taxon>Meripilus</taxon>
    </lineage>
</organism>
<evidence type="ECO:0000313" key="1">
    <source>
        <dbReference type="EMBL" id="KAJ3486837.1"/>
    </source>
</evidence>
<protein>
    <submittedName>
        <fullName evidence="1">Uncharacterized protein</fullName>
    </submittedName>
</protein>
<gene>
    <name evidence="1" type="ORF">NLI96_g3949</name>
</gene>
<reference evidence="1" key="1">
    <citation type="submission" date="2022-07" db="EMBL/GenBank/DDBJ databases">
        <title>Genome Sequence of Physisporinus lineatus.</title>
        <authorList>
            <person name="Buettner E."/>
        </authorList>
    </citation>
    <scope>NUCLEOTIDE SEQUENCE</scope>
    <source>
        <strain evidence="1">VT162</strain>
    </source>
</reference>
<dbReference type="AlphaFoldDB" id="A0AAD5V7U8"/>
<accession>A0AAD5V7U8</accession>